<dbReference type="CDD" id="cd00821">
    <property type="entry name" value="PH"/>
    <property type="match status" value="1"/>
</dbReference>
<protein>
    <recommendedName>
        <fullName evidence="14">FYVE-type domain-containing protein</fullName>
    </recommendedName>
</protein>
<name>A0AAD5Q800_PYTIN</name>
<dbReference type="Gene3D" id="3.30.450.40">
    <property type="match status" value="1"/>
</dbReference>
<evidence type="ECO:0000256" key="6">
    <source>
        <dbReference type="PROSITE-ProRule" id="PRU00091"/>
    </source>
</evidence>
<evidence type="ECO:0008006" key="14">
    <source>
        <dbReference type="Google" id="ProtNLM"/>
    </source>
</evidence>
<dbReference type="CDD" id="cd04371">
    <property type="entry name" value="DEP"/>
    <property type="match status" value="1"/>
</dbReference>
<keyword evidence="7" id="KW-0175">Coiled coil</keyword>
<evidence type="ECO:0000256" key="8">
    <source>
        <dbReference type="SAM" id="MobiDB-lite"/>
    </source>
</evidence>
<evidence type="ECO:0000259" key="10">
    <source>
        <dbReference type="PROSITE" id="PS50178"/>
    </source>
</evidence>
<dbReference type="InterPro" id="IPR013083">
    <property type="entry name" value="Znf_RING/FYVE/PHD"/>
</dbReference>
<dbReference type="InterPro" id="IPR029016">
    <property type="entry name" value="GAF-like_dom_sf"/>
</dbReference>
<dbReference type="InterPro" id="IPR000591">
    <property type="entry name" value="DEP_dom"/>
</dbReference>
<sequence length="819" mass="89005">MAAPPSSMSAANAAFLKKASSAKFPDRLQHLSGMLEVKFKGGAFSTWSDVFVRLEGRWMTMYKRERDTTRCAAIELGSGVEVTDISDLESSQKFPRRFDINCRGGLLPSTEFIFRTKSRKDRDLWVHAVATNIHILDGSGLDPAFGIGDLDHVITRMKDALTLSPIRIRSQHAVRCATGEDIVAFLVAEELARDRSHANLIGRRLLSMNVIHHVVWEKDFLDSPDHYAFTDNDDENNYVIEHFQKYMDARRFWKYFDEDSATGSRTGRAARSTASSSGSNSLSLRPSTNGSVVGANDAISASGSSASTRGGSAVAPPSGSVPDKKAKKCSVCGKSFNPLRRRYYCRQCTAVVCSHCSMSRKSEGDSATVEDPSGTAANSRICVSCKLSAVHQYEQQKSQHSHNGPDEDFYDKIFSAPGATSATASTASASDSSSARANSFSNMSASSHLATDKRAASASNLGNRASGDRRQSSTSQSGRRGSFNSTMLSSTGECQLCGNGVCAPLRDVFDVPYPVTQDHLSPTDQDQYLAALDLENEHDRLRSVRTLLRALETTNLRQTITQMCSMASIATSCPIVLVGLLDIDEYMICGSYGISSPPLEPVVERERSLAAHTCRQGSAIVCSDLASDVRFGSNPWRRDTLQGVFYAGIPLELSNGHIVGAIEVLDTNVRYGCSDVLSQMQTIIKSVLRKFEDFLANAPPEEEYQAPTEPVFAPEHLPQGDYELCDDEDVAEADESEAGAVAGSEVATTDGAGGAMSQNDMEMKLLELLSQTTNTQEQLKNQQGQMFTAINTHSKQISELAKQLERMETTLAAKLDTAA</sequence>
<evidence type="ECO:0000313" key="12">
    <source>
        <dbReference type="EMBL" id="KAJ0399548.1"/>
    </source>
</evidence>
<evidence type="ECO:0000256" key="3">
    <source>
        <dbReference type="ARBA" id="ARBA00022833"/>
    </source>
</evidence>
<dbReference type="Gene3D" id="3.30.40.10">
    <property type="entry name" value="Zinc/RING finger domain, C3HC4 (zinc finger)"/>
    <property type="match status" value="1"/>
</dbReference>
<dbReference type="PANTHER" id="PTHR43102:SF2">
    <property type="entry name" value="GAF DOMAIN-CONTAINING PROTEIN"/>
    <property type="match status" value="1"/>
</dbReference>
<feature type="region of interest" description="Disordered" evidence="8">
    <location>
        <begin position="445"/>
        <end position="484"/>
    </location>
</feature>
<dbReference type="Proteomes" id="UP001209570">
    <property type="component" value="Unassembled WGS sequence"/>
</dbReference>
<feature type="domain" description="FYVE-type" evidence="10">
    <location>
        <begin position="323"/>
        <end position="385"/>
    </location>
</feature>
<dbReference type="Gene3D" id="1.10.10.10">
    <property type="entry name" value="Winged helix-like DNA-binding domain superfamily/Winged helix DNA-binding domain"/>
    <property type="match status" value="1"/>
</dbReference>
<dbReference type="GO" id="GO:0008270">
    <property type="term" value="F:zinc ion binding"/>
    <property type="evidence" value="ECO:0007669"/>
    <property type="project" value="UniProtKB-KW"/>
</dbReference>
<dbReference type="SUPFAM" id="SSF46785">
    <property type="entry name" value="Winged helix' DNA-binding domain"/>
    <property type="match status" value="1"/>
</dbReference>
<accession>A0AAD5Q800</accession>
<gene>
    <name evidence="12" type="ORF">P43SY_006094</name>
</gene>
<keyword evidence="1" id="KW-0479">Metal-binding</keyword>
<comment type="caution">
    <text evidence="12">The sequence shown here is derived from an EMBL/GenBank/DDBJ whole genome shotgun (WGS) entry which is preliminary data.</text>
</comment>
<dbReference type="EMBL" id="JAKCXM010000179">
    <property type="protein sequence ID" value="KAJ0399548.1"/>
    <property type="molecule type" value="Genomic_DNA"/>
</dbReference>
<feature type="coiled-coil region" evidence="7">
    <location>
        <begin position="790"/>
        <end position="817"/>
    </location>
</feature>
<feature type="region of interest" description="Disordered" evidence="8">
    <location>
        <begin position="261"/>
        <end position="328"/>
    </location>
</feature>
<feature type="domain" description="DEP" evidence="11">
    <location>
        <begin position="178"/>
        <end position="231"/>
    </location>
</feature>
<dbReference type="PANTHER" id="PTHR43102">
    <property type="entry name" value="SLR1143 PROTEIN"/>
    <property type="match status" value="1"/>
</dbReference>
<dbReference type="SUPFAM" id="SSF55781">
    <property type="entry name" value="GAF domain-like"/>
    <property type="match status" value="1"/>
</dbReference>
<dbReference type="Pfam" id="PF01363">
    <property type="entry name" value="FYVE"/>
    <property type="match status" value="1"/>
</dbReference>
<dbReference type="Pfam" id="PF00610">
    <property type="entry name" value="DEP"/>
    <property type="match status" value="1"/>
</dbReference>
<evidence type="ECO:0000256" key="1">
    <source>
        <dbReference type="ARBA" id="ARBA00022723"/>
    </source>
</evidence>
<evidence type="ECO:0000256" key="7">
    <source>
        <dbReference type="SAM" id="Coils"/>
    </source>
</evidence>
<evidence type="ECO:0000259" key="9">
    <source>
        <dbReference type="PROSITE" id="PS50003"/>
    </source>
</evidence>
<dbReference type="InterPro" id="IPR011011">
    <property type="entry name" value="Znf_FYVE_PHD"/>
</dbReference>
<dbReference type="SUPFAM" id="SSF50729">
    <property type="entry name" value="PH domain-like"/>
    <property type="match status" value="1"/>
</dbReference>
<dbReference type="SMART" id="SM00049">
    <property type="entry name" value="DEP"/>
    <property type="match status" value="1"/>
</dbReference>
<feature type="compositionally biased region" description="Low complexity" evidence="8">
    <location>
        <begin position="261"/>
        <end position="315"/>
    </location>
</feature>
<dbReference type="AlphaFoldDB" id="A0AAD5Q800"/>
<keyword evidence="4" id="KW-0805">Transcription regulation</keyword>
<organism evidence="12 13">
    <name type="scientific">Pythium insidiosum</name>
    <name type="common">Pythiosis disease agent</name>
    <dbReference type="NCBI Taxonomy" id="114742"/>
    <lineage>
        <taxon>Eukaryota</taxon>
        <taxon>Sar</taxon>
        <taxon>Stramenopiles</taxon>
        <taxon>Oomycota</taxon>
        <taxon>Peronosporomycetes</taxon>
        <taxon>Pythiales</taxon>
        <taxon>Pythiaceae</taxon>
        <taxon>Pythium</taxon>
    </lineage>
</organism>
<dbReference type="PROSITE" id="PS50003">
    <property type="entry name" value="PH_DOMAIN"/>
    <property type="match status" value="1"/>
</dbReference>
<evidence type="ECO:0000313" key="13">
    <source>
        <dbReference type="Proteomes" id="UP001209570"/>
    </source>
</evidence>
<dbReference type="InterPro" id="IPR011993">
    <property type="entry name" value="PH-like_dom_sf"/>
</dbReference>
<evidence type="ECO:0000259" key="11">
    <source>
        <dbReference type="PROSITE" id="PS50186"/>
    </source>
</evidence>
<dbReference type="SMART" id="SM00064">
    <property type="entry name" value="FYVE"/>
    <property type="match status" value="1"/>
</dbReference>
<evidence type="ECO:0000256" key="5">
    <source>
        <dbReference type="ARBA" id="ARBA00023163"/>
    </source>
</evidence>
<feature type="domain" description="PH" evidence="9">
    <location>
        <begin position="28"/>
        <end position="134"/>
    </location>
</feature>
<keyword evidence="2 6" id="KW-0863">Zinc-finger</keyword>
<keyword evidence="13" id="KW-1185">Reference proteome</keyword>
<dbReference type="InterPro" id="IPR000306">
    <property type="entry name" value="Znf_FYVE"/>
</dbReference>
<keyword evidence="3" id="KW-0862">Zinc</keyword>
<reference evidence="12" key="1">
    <citation type="submission" date="2021-12" db="EMBL/GenBank/DDBJ databases">
        <title>Prjna785345.</title>
        <authorList>
            <person name="Rujirawat T."/>
            <person name="Krajaejun T."/>
        </authorList>
    </citation>
    <scope>NUCLEOTIDE SEQUENCE</scope>
    <source>
        <strain evidence="12">Pi057C3</strain>
    </source>
</reference>
<dbReference type="Pfam" id="PF00169">
    <property type="entry name" value="PH"/>
    <property type="match status" value="1"/>
</dbReference>
<dbReference type="SUPFAM" id="SSF57903">
    <property type="entry name" value="FYVE/PHD zinc finger"/>
    <property type="match status" value="1"/>
</dbReference>
<keyword evidence="5" id="KW-0804">Transcription</keyword>
<evidence type="ECO:0000256" key="2">
    <source>
        <dbReference type="ARBA" id="ARBA00022771"/>
    </source>
</evidence>
<dbReference type="Gene3D" id="2.30.29.30">
    <property type="entry name" value="Pleckstrin-homology domain (PH domain)/Phosphotyrosine-binding domain (PTB)"/>
    <property type="match status" value="1"/>
</dbReference>
<dbReference type="InterPro" id="IPR036390">
    <property type="entry name" value="WH_DNA-bd_sf"/>
</dbReference>
<dbReference type="SMART" id="SM00233">
    <property type="entry name" value="PH"/>
    <property type="match status" value="1"/>
</dbReference>
<dbReference type="InterPro" id="IPR017455">
    <property type="entry name" value="Znf_FYVE-rel"/>
</dbReference>
<proteinExistence type="predicted"/>
<dbReference type="GO" id="GO:0035556">
    <property type="term" value="P:intracellular signal transduction"/>
    <property type="evidence" value="ECO:0007669"/>
    <property type="project" value="InterPro"/>
</dbReference>
<evidence type="ECO:0000256" key="4">
    <source>
        <dbReference type="ARBA" id="ARBA00023015"/>
    </source>
</evidence>
<dbReference type="InterPro" id="IPR036388">
    <property type="entry name" value="WH-like_DNA-bd_sf"/>
</dbReference>
<feature type="compositionally biased region" description="Low complexity" evidence="8">
    <location>
        <begin position="472"/>
        <end position="482"/>
    </location>
</feature>
<dbReference type="PROSITE" id="PS50186">
    <property type="entry name" value="DEP"/>
    <property type="match status" value="1"/>
</dbReference>
<dbReference type="InterPro" id="IPR001849">
    <property type="entry name" value="PH_domain"/>
</dbReference>
<dbReference type="PROSITE" id="PS50178">
    <property type="entry name" value="ZF_FYVE"/>
    <property type="match status" value="1"/>
</dbReference>